<evidence type="ECO:0000313" key="1">
    <source>
        <dbReference type="EMBL" id="KAF2760282.1"/>
    </source>
</evidence>
<sequence length="141" mass="15752">MAATTTEYRRDLSAPESGGIWMSTEPNLKGLKNYTTFPLNTCINLSEPWFAAISSLRPDTGVAVTLSRRNYCDNPTDAIFWPGIDDLRDYGWDHRIASFLVHKVQVEDNGWNCIREMFAGVQCSRCCNGCSDSGENVCAED</sequence>
<gene>
    <name evidence="1" type="ORF">EJ05DRAFT_474172</name>
</gene>
<name>A0A6A6WBS6_9PEZI</name>
<dbReference type="RefSeq" id="XP_033602733.1">
    <property type="nucleotide sequence ID" value="XM_033743550.1"/>
</dbReference>
<dbReference type="OrthoDB" id="2910287at2759"/>
<accession>A0A6A6WBS6</accession>
<organism evidence="1 2">
    <name type="scientific">Pseudovirgaria hyperparasitica</name>
    <dbReference type="NCBI Taxonomy" id="470096"/>
    <lineage>
        <taxon>Eukaryota</taxon>
        <taxon>Fungi</taxon>
        <taxon>Dikarya</taxon>
        <taxon>Ascomycota</taxon>
        <taxon>Pezizomycotina</taxon>
        <taxon>Dothideomycetes</taxon>
        <taxon>Dothideomycetes incertae sedis</taxon>
        <taxon>Acrospermales</taxon>
        <taxon>Acrospermaceae</taxon>
        <taxon>Pseudovirgaria</taxon>
    </lineage>
</organism>
<dbReference type="GeneID" id="54484604"/>
<dbReference type="EMBL" id="ML996568">
    <property type="protein sequence ID" value="KAF2760282.1"/>
    <property type="molecule type" value="Genomic_DNA"/>
</dbReference>
<proteinExistence type="predicted"/>
<protein>
    <submittedName>
        <fullName evidence="1">Uncharacterized protein</fullName>
    </submittedName>
</protein>
<dbReference type="AlphaFoldDB" id="A0A6A6WBS6"/>
<evidence type="ECO:0000313" key="2">
    <source>
        <dbReference type="Proteomes" id="UP000799437"/>
    </source>
</evidence>
<dbReference type="Proteomes" id="UP000799437">
    <property type="component" value="Unassembled WGS sequence"/>
</dbReference>
<keyword evidence="2" id="KW-1185">Reference proteome</keyword>
<reference evidence="1" key="1">
    <citation type="journal article" date="2020" name="Stud. Mycol.">
        <title>101 Dothideomycetes genomes: a test case for predicting lifestyles and emergence of pathogens.</title>
        <authorList>
            <person name="Haridas S."/>
            <person name="Albert R."/>
            <person name="Binder M."/>
            <person name="Bloem J."/>
            <person name="Labutti K."/>
            <person name="Salamov A."/>
            <person name="Andreopoulos B."/>
            <person name="Baker S."/>
            <person name="Barry K."/>
            <person name="Bills G."/>
            <person name="Bluhm B."/>
            <person name="Cannon C."/>
            <person name="Castanera R."/>
            <person name="Culley D."/>
            <person name="Daum C."/>
            <person name="Ezra D."/>
            <person name="Gonzalez J."/>
            <person name="Henrissat B."/>
            <person name="Kuo A."/>
            <person name="Liang C."/>
            <person name="Lipzen A."/>
            <person name="Lutzoni F."/>
            <person name="Magnuson J."/>
            <person name="Mondo S."/>
            <person name="Nolan M."/>
            <person name="Ohm R."/>
            <person name="Pangilinan J."/>
            <person name="Park H.-J."/>
            <person name="Ramirez L."/>
            <person name="Alfaro M."/>
            <person name="Sun H."/>
            <person name="Tritt A."/>
            <person name="Yoshinaga Y."/>
            <person name="Zwiers L.-H."/>
            <person name="Turgeon B."/>
            <person name="Goodwin S."/>
            <person name="Spatafora J."/>
            <person name="Crous P."/>
            <person name="Grigoriev I."/>
        </authorList>
    </citation>
    <scope>NUCLEOTIDE SEQUENCE</scope>
    <source>
        <strain evidence="1">CBS 121739</strain>
    </source>
</reference>